<dbReference type="OrthoDB" id="1099849at2"/>
<dbReference type="InterPro" id="IPR007627">
    <property type="entry name" value="RNA_pol_sigma70_r2"/>
</dbReference>
<dbReference type="Pfam" id="PF04542">
    <property type="entry name" value="Sigma70_r2"/>
    <property type="match status" value="1"/>
</dbReference>
<dbReference type="InterPro" id="IPR013325">
    <property type="entry name" value="RNA_pol_sigma_r2"/>
</dbReference>
<keyword evidence="7" id="KW-1185">Reference proteome</keyword>
<evidence type="ECO:0000313" key="6">
    <source>
        <dbReference type="EMBL" id="SFI49787.1"/>
    </source>
</evidence>
<accession>A0A1I3IPJ7</accession>
<proteinExistence type="inferred from homology"/>
<dbReference type="Gene3D" id="1.10.1740.10">
    <property type="match status" value="1"/>
</dbReference>
<reference evidence="6 7" key="1">
    <citation type="submission" date="2016-10" db="EMBL/GenBank/DDBJ databases">
        <authorList>
            <person name="de Groot N.N."/>
        </authorList>
    </citation>
    <scope>NUCLEOTIDE SEQUENCE [LARGE SCALE GENOMIC DNA]</scope>
    <source>
        <strain evidence="6 7">RK1</strain>
    </source>
</reference>
<dbReference type="SUPFAM" id="SSF88946">
    <property type="entry name" value="Sigma2 domain of RNA polymerase sigma factors"/>
    <property type="match status" value="1"/>
</dbReference>
<dbReference type="GO" id="GO:0006352">
    <property type="term" value="P:DNA-templated transcription initiation"/>
    <property type="evidence" value="ECO:0007669"/>
    <property type="project" value="InterPro"/>
</dbReference>
<dbReference type="SUPFAM" id="SSF88659">
    <property type="entry name" value="Sigma3 and sigma4 domains of RNA polymerase sigma factors"/>
    <property type="match status" value="1"/>
</dbReference>
<organism evidence="6 7">
    <name type="scientific">Parapedobacter indicus</name>
    <dbReference type="NCBI Taxonomy" id="1477437"/>
    <lineage>
        <taxon>Bacteria</taxon>
        <taxon>Pseudomonadati</taxon>
        <taxon>Bacteroidota</taxon>
        <taxon>Sphingobacteriia</taxon>
        <taxon>Sphingobacteriales</taxon>
        <taxon>Sphingobacteriaceae</taxon>
        <taxon>Parapedobacter</taxon>
    </lineage>
</organism>
<sequence length="178" mass="20635">MEKDSVLLDGLKSSSDRAIIRIYDAYKTDFIRFAARYSLASEELLDIYQDAVIVLWEHAQQGRLDALKSSVKTYLFGVGKYMILTRLKKTAKQQVLTDDIAEIPDQLYDENLHEERVASLREGFQQLGDQCRTILRLFYYEGKKLDEIQARLGYTNKDVLKSQKSRCLKQLKELTKGK</sequence>
<dbReference type="RefSeq" id="WP_090626436.1">
    <property type="nucleotide sequence ID" value="NZ_FOQO01000004.1"/>
</dbReference>
<evidence type="ECO:0000256" key="1">
    <source>
        <dbReference type="ARBA" id="ARBA00010641"/>
    </source>
</evidence>
<dbReference type="Gene3D" id="1.10.10.10">
    <property type="entry name" value="Winged helix-like DNA-binding domain superfamily/Winged helix DNA-binding domain"/>
    <property type="match status" value="1"/>
</dbReference>
<dbReference type="PANTHER" id="PTHR43133:SF46">
    <property type="entry name" value="RNA POLYMERASE SIGMA-70 FACTOR ECF SUBFAMILY"/>
    <property type="match status" value="1"/>
</dbReference>
<dbReference type="STRING" id="1477437.SAMN05444682_104169"/>
<feature type="domain" description="RNA polymerase sigma-70 region 2" evidence="5">
    <location>
        <begin position="22"/>
        <end position="91"/>
    </location>
</feature>
<dbReference type="Proteomes" id="UP000198670">
    <property type="component" value="Unassembled WGS sequence"/>
</dbReference>
<gene>
    <name evidence="6" type="ORF">SAMN05444682_104169</name>
</gene>
<evidence type="ECO:0000259" key="5">
    <source>
        <dbReference type="Pfam" id="PF04542"/>
    </source>
</evidence>
<keyword evidence="2" id="KW-0805">Transcription regulation</keyword>
<keyword evidence="3" id="KW-0731">Sigma factor</keyword>
<dbReference type="InterPro" id="IPR036388">
    <property type="entry name" value="WH-like_DNA-bd_sf"/>
</dbReference>
<comment type="similarity">
    <text evidence="1">Belongs to the sigma-70 factor family. ECF subfamily.</text>
</comment>
<dbReference type="InterPro" id="IPR014284">
    <property type="entry name" value="RNA_pol_sigma-70_dom"/>
</dbReference>
<dbReference type="InterPro" id="IPR039425">
    <property type="entry name" value="RNA_pol_sigma-70-like"/>
</dbReference>
<name>A0A1I3IPJ7_9SPHI</name>
<evidence type="ECO:0000313" key="7">
    <source>
        <dbReference type="Proteomes" id="UP000198670"/>
    </source>
</evidence>
<dbReference type="PANTHER" id="PTHR43133">
    <property type="entry name" value="RNA POLYMERASE ECF-TYPE SIGMA FACTO"/>
    <property type="match status" value="1"/>
</dbReference>
<dbReference type="GO" id="GO:0016987">
    <property type="term" value="F:sigma factor activity"/>
    <property type="evidence" value="ECO:0007669"/>
    <property type="project" value="UniProtKB-KW"/>
</dbReference>
<dbReference type="AlphaFoldDB" id="A0A1I3IPJ7"/>
<keyword evidence="4" id="KW-0804">Transcription</keyword>
<protein>
    <submittedName>
        <fullName evidence="6">RNA polymerase sigma factor, sigma-70 family</fullName>
    </submittedName>
</protein>
<dbReference type="InterPro" id="IPR013324">
    <property type="entry name" value="RNA_pol_sigma_r3/r4-like"/>
</dbReference>
<dbReference type="NCBIfam" id="TIGR02937">
    <property type="entry name" value="sigma70-ECF"/>
    <property type="match status" value="1"/>
</dbReference>
<evidence type="ECO:0000256" key="4">
    <source>
        <dbReference type="ARBA" id="ARBA00023163"/>
    </source>
</evidence>
<evidence type="ECO:0000256" key="2">
    <source>
        <dbReference type="ARBA" id="ARBA00023015"/>
    </source>
</evidence>
<dbReference type="EMBL" id="FOQO01000004">
    <property type="protein sequence ID" value="SFI49787.1"/>
    <property type="molecule type" value="Genomic_DNA"/>
</dbReference>
<evidence type="ECO:0000256" key="3">
    <source>
        <dbReference type="ARBA" id="ARBA00023082"/>
    </source>
</evidence>